<feature type="domain" description="Aminoglycoside phosphotransferase" evidence="9">
    <location>
        <begin position="96"/>
        <end position="325"/>
    </location>
</feature>
<accession>A0A432PDE0</accession>
<comment type="function">
    <text evidence="6">Catalyzes the GTP-dependent phosphorylation of 5-hydroxy-L-lysine.</text>
</comment>
<evidence type="ECO:0000256" key="8">
    <source>
        <dbReference type="ARBA" id="ARBA00040505"/>
    </source>
</evidence>
<evidence type="ECO:0000256" key="5">
    <source>
        <dbReference type="ARBA" id="ARBA00036820"/>
    </source>
</evidence>
<dbReference type="InterPro" id="IPR050249">
    <property type="entry name" value="Pseudomonas-type_ThrB"/>
</dbReference>
<dbReference type="EC" id="2.7.1.81" evidence="7"/>
<dbReference type="InterPro" id="IPR011009">
    <property type="entry name" value="Kinase-like_dom_sf"/>
</dbReference>
<dbReference type="GO" id="GO:0047992">
    <property type="term" value="F:hydroxylysine kinase activity"/>
    <property type="evidence" value="ECO:0007669"/>
    <property type="project" value="UniProtKB-EC"/>
</dbReference>
<evidence type="ECO:0000256" key="3">
    <source>
        <dbReference type="ARBA" id="ARBA00022679"/>
    </source>
</evidence>
<dbReference type="EMBL" id="RJTH01000015">
    <property type="protein sequence ID" value="RUM20505.1"/>
    <property type="molecule type" value="Genomic_DNA"/>
</dbReference>
<organism evidence="10 11">
    <name type="scientific">Rhizobium vallis</name>
    <dbReference type="NCBI Taxonomy" id="634290"/>
    <lineage>
        <taxon>Bacteria</taxon>
        <taxon>Pseudomonadati</taxon>
        <taxon>Pseudomonadota</taxon>
        <taxon>Alphaproteobacteria</taxon>
        <taxon>Hyphomicrobiales</taxon>
        <taxon>Rhizobiaceae</taxon>
        <taxon>Rhizobium/Agrobacterium group</taxon>
        <taxon>Rhizobium</taxon>
    </lineage>
</organism>
<evidence type="ECO:0000256" key="4">
    <source>
        <dbReference type="ARBA" id="ARBA00022777"/>
    </source>
</evidence>
<dbReference type="InterPro" id="IPR002575">
    <property type="entry name" value="Aminoglycoside_PTrfase"/>
</dbReference>
<dbReference type="OrthoDB" id="156345at2"/>
<proteinExistence type="predicted"/>
<keyword evidence="2" id="KW-0963">Cytoplasm</keyword>
<dbReference type="AlphaFoldDB" id="A0A432PDE0"/>
<evidence type="ECO:0000256" key="6">
    <source>
        <dbReference type="ARBA" id="ARBA00037368"/>
    </source>
</evidence>
<keyword evidence="11" id="KW-1185">Reference proteome</keyword>
<dbReference type="Proteomes" id="UP000278823">
    <property type="component" value="Unassembled WGS sequence"/>
</dbReference>
<comment type="caution">
    <text evidence="10">The sequence shown here is derived from an EMBL/GenBank/DDBJ whole genome shotgun (WGS) entry which is preliminary data.</text>
</comment>
<evidence type="ECO:0000313" key="10">
    <source>
        <dbReference type="EMBL" id="RUM20505.1"/>
    </source>
</evidence>
<dbReference type="PANTHER" id="PTHR21064">
    <property type="entry name" value="AMINOGLYCOSIDE PHOSPHOTRANSFERASE DOMAIN-CONTAINING PROTEIN-RELATED"/>
    <property type="match status" value="1"/>
</dbReference>
<dbReference type="Pfam" id="PF01636">
    <property type="entry name" value="APH"/>
    <property type="match status" value="1"/>
</dbReference>
<keyword evidence="4" id="KW-0418">Kinase</keyword>
<evidence type="ECO:0000256" key="7">
    <source>
        <dbReference type="ARBA" id="ARBA00038873"/>
    </source>
</evidence>
<evidence type="ECO:0000256" key="2">
    <source>
        <dbReference type="ARBA" id="ARBA00022490"/>
    </source>
</evidence>
<comment type="catalytic activity">
    <reaction evidence="5">
        <text>(5R)-5-hydroxy-L-lysine + GTP = (5R)-5-phosphooxy-L-lysine + GDP + H(+)</text>
        <dbReference type="Rhea" id="RHEA:19049"/>
        <dbReference type="ChEBI" id="CHEBI:15378"/>
        <dbReference type="ChEBI" id="CHEBI:37565"/>
        <dbReference type="ChEBI" id="CHEBI:57882"/>
        <dbReference type="ChEBI" id="CHEBI:58189"/>
        <dbReference type="ChEBI" id="CHEBI:58357"/>
        <dbReference type="EC" id="2.7.1.81"/>
    </reaction>
</comment>
<gene>
    <name evidence="10" type="ORF">EFQ99_29740</name>
</gene>
<dbReference type="RefSeq" id="WP_126924726.1">
    <property type="nucleotide sequence ID" value="NZ_ML133699.1"/>
</dbReference>
<reference evidence="11" key="1">
    <citation type="submission" date="2018-11" db="EMBL/GenBank/DDBJ databases">
        <title>Rhizobium chutanense sp. nov., isolated from root nodules of Phaseolus vulgaris in China.</title>
        <authorList>
            <person name="Huo Y."/>
        </authorList>
    </citation>
    <scope>NUCLEOTIDE SEQUENCE [LARGE SCALE GENOMIC DNA]</scope>
    <source>
        <strain evidence="11">CCBAU 65647</strain>
    </source>
</reference>
<sequence>MAASASPAAATLRFDQAAKHSNKDIVVLINPHPAAAGPSGGLPPFFATTDPARTAEIGAITESALLSVPPPGISLKEGARIAELVFGIAGEMRMLSSERDSNFQIRLAGGEQALLKITNAAEDRAVTAMQTAALAHLAAIDPALPVQRICETREGKPWEIVTGPSGQKHVARLLTFIDGTMLHAASPGPDLHRGIGALLARLTKALRGFFHPAAGHVLQWDIKHAGRLRPMLDSVEDSTLRVRLIALLDRFDAEIAPRLPHLRAQIVHNDFNPHNLVVNATEATRPTGIIDFGDMVHTPTLCDLAVACSYHITDDTEPLSRVAEMVTGYYRVLPLEEEEFMLLPDLIRLRHITTLAITAWRARRYPENAGYILRNAAASLRGLDVVDRIGPNKAAETLHAAALSAKPE</sequence>
<dbReference type="PANTHER" id="PTHR21064:SF1">
    <property type="entry name" value="HYDROXYLYSINE KINASE"/>
    <property type="match status" value="1"/>
</dbReference>
<name>A0A432PDE0_9HYPH</name>
<evidence type="ECO:0000313" key="11">
    <source>
        <dbReference type="Proteomes" id="UP000278823"/>
    </source>
</evidence>
<dbReference type="Gene3D" id="3.90.1200.10">
    <property type="match status" value="1"/>
</dbReference>
<comment type="subcellular location">
    <subcellularLocation>
        <location evidence="1">Cytoplasm</location>
    </subcellularLocation>
</comment>
<dbReference type="GO" id="GO:0005737">
    <property type="term" value="C:cytoplasm"/>
    <property type="evidence" value="ECO:0007669"/>
    <property type="project" value="UniProtKB-SubCell"/>
</dbReference>
<dbReference type="SUPFAM" id="SSF56112">
    <property type="entry name" value="Protein kinase-like (PK-like)"/>
    <property type="match status" value="1"/>
</dbReference>
<evidence type="ECO:0000259" key="9">
    <source>
        <dbReference type="Pfam" id="PF01636"/>
    </source>
</evidence>
<keyword evidence="3 10" id="KW-0808">Transferase</keyword>
<evidence type="ECO:0000256" key="1">
    <source>
        <dbReference type="ARBA" id="ARBA00004496"/>
    </source>
</evidence>
<protein>
    <recommendedName>
        <fullName evidence="8">Hydroxylysine kinase</fullName>
        <ecNumber evidence="7">2.7.1.81</ecNumber>
    </recommendedName>
</protein>